<comment type="caution">
    <text evidence="12">The sequence shown here is derived from an EMBL/GenBank/DDBJ whole genome shotgun (WGS) entry which is preliminary data.</text>
</comment>
<organism evidence="12 13">
    <name type="scientific">Kockovaella imperatae</name>
    <dbReference type="NCBI Taxonomy" id="4999"/>
    <lineage>
        <taxon>Eukaryota</taxon>
        <taxon>Fungi</taxon>
        <taxon>Dikarya</taxon>
        <taxon>Basidiomycota</taxon>
        <taxon>Agaricomycotina</taxon>
        <taxon>Tremellomycetes</taxon>
        <taxon>Tremellales</taxon>
        <taxon>Cuniculitremaceae</taxon>
        <taxon>Kockovaella</taxon>
    </lineage>
</organism>
<dbReference type="GO" id="GO:0000026">
    <property type="term" value="F:alpha-1,2-mannosyltransferase activity"/>
    <property type="evidence" value="ECO:0007669"/>
    <property type="project" value="TreeGrafter"/>
</dbReference>
<evidence type="ECO:0000256" key="9">
    <source>
        <dbReference type="ARBA" id="ARBA00024708"/>
    </source>
</evidence>
<dbReference type="GO" id="GO:0006506">
    <property type="term" value="P:GPI anchor biosynthetic process"/>
    <property type="evidence" value="ECO:0007669"/>
    <property type="project" value="TreeGrafter"/>
</dbReference>
<reference evidence="12 13" key="1">
    <citation type="submission" date="2017-03" db="EMBL/GenBank/DDBJ databases">
        <title>Widespread Adenine N6-methylation of Active Genes in Fungi.</title>
        <authorList>
            <consortium name="DOE Joint Genome Institute"/>
            <person name="Mondo S.J."/>
            <person name="Dannebaum R.O."/>
            <person name="Kuo R.C."/>
            <person name="Louie K.B."/>
            <person name="Bewick A.J."/>
            <person name="Labutti K."/>
            <person name="Haridas S."/>
            <person name="Kuo A."/>
            <person name="Salamov A."/>
            <person name="Ahrendt S.R."/>
            <person name="Lau R."/>
            <person name="Bowen B.P."/>
            <person name="Lipzen A."/>
            <person name="Sullivan W."/>
            <person name="Andreopoulos W.B."/>
            <person name="Clum A."/>
            <person name="Lindquist E."/>
            <person name="Daum C."/>
            <person name="Northen T.R."/>
            <person name="Ramamoorthy G."/>
            <person name="Schmitz R.J."/>
            <person name="Gryganskyi A."/>
            <person name="Culley D."/>
            <person name="Magnuson J."/>
            <person name="James T.Y."/>
            <person name="O'Malley M.A."/>
            <person name="Stajich J.E."/>
            <person name="Spatafora J.W."/>
            <person name="Visel A."/>
            <person name="Grigoriev I.V."/>
        </authorList>
    </citation>
    <scope>NUCLEOTIDE SEQUENCE [LARGE SCALE GENOMIC DNA]</scope>
    <source>
        <strain evidence="12 13">NRRL Y-17943</strain>
    </source>
</reference>
<evidence type="ECO:0000256" key="7">
    <source>
        <dbReference type="ARBA" id="ARBA00022989"/>
    </source>
</evidence>
<evidence type="ECO:0000256" key="5">
    <source>
        <dbReference type="ARBA" id="ARBA00022692"/>
    </source>
</evidence>
<evidence type="ECO:0000256" key="1">
    <source>
        <dbReference type="ARBA" id="ARBA00004477"/>
    </source>
</evidence>
<keyword evidence="11" id="KW-0732">Signal</keyword>
<evidence type="ECO:0000256" key="3">
    <source>
        <dbReference type="ARBA" id="ARBA00022676"/>
    </source>
</evidence>
<evidence type="ECO:0000256" key="2">
    <source>
        <dbReference type="ARBA" id="ARBA00006065"/>
    </source>
</evidence>
<keyword evidence="8" id="KW-0472">Membrane</keyword>
<dbReference type="Proteomes" id="UP000193218">
    <property type="component" value="Unassembled WGS sequence"/>
</dbReference>
<sequence length="625" mass="70434">MVVHPFVLALTVRSISLLLPQTFFQPDEFYQALEPAHHLVFGYGYLTWEWRDLPGSKSAGISTVQSLWNEAVVGGRMRGWLWPGVFAGLYKVLQLTSMDSSELLIIMPRLVGVLVAASTDYATYCLSRKLLGPGSTAAALFLSLTSLFNAHLLPRSLSTSPETLLTTLALLYFPLPRPPPVKEVIVDMEGVPISTLMRPPNDKHEEKQVRSEQGEVIKLGDVSEIDFALMDRMSEVDDGRDSLELSVVFASLAICLRPTTLPFWAYMGGELLLHTWSSLGIVAASNTAARCVLPFCATFVCSTLLDYYITGRVFFPTFTFVHRNVFAQISSFYGSTDWTYHLVQSLPILLFPIWAWWIPGFSACILPESMSAKLGLVKSDRPESLRILSRGLTFGITVLSLSPHSEWRFLHPFLPALILFALPPMFRQYMPHHMGMWRLHQSIRAYTRLPQSAFYSCLCLPLIPWLYLNMFHGRAQVEVINVLRRGEAGHVSRLAALMPCHPTPWQSHLHRDIDAWFLTCEPPLEASESQHRTQQDLFYASPVTFIKSTFAHASQKTPRSATEATPSHLILFGDLLHQTDPHSSGTVEHILRDMGYEQVWSMWNGFDMAQDDAKRRGGVRIWGHA</sequence>
<feature type="chain" id="PRO_5012440532" description="Mannosyltransferase" evidence="11">
    <location>
        <begin position="21"/>
        <end position="625"/>
    </location>
</feature>
<dbReference type="PANTHER" id="PTHR22760">
    <property type="entry name" value="GLYCOSYLTRANSFERASE"/>
    <property type="match status" value="1"/>
</dbReference>
<proteinExistence type="inferred from homology"/>
<dbReference type="InParanoid" id="A0A1Y1UBV9"/>
<feature type="signal peptide" evidence="11">
    <location>
        <begin position="1"/>
        <end position="20"/>
    </location>
</feature>
<accession>A0A1Y1UBV9</accession>
<dbReference type="FunCoup" id="A0A1Y1UBV9">
    <property type="interactions" value="495"/>
</dbReference>
<name>A0A1Y1UBV9_9TREE</name>
<keyword evidence="4 12" id="KW-0808">Transferase</keyword>
<keyword evidence="7" id="KW-1133">Transmembrane helix</keyword>
<keyword evidence="5" id="KW-0812">Transmembrane</keyword>
<dbReference type="STRING" id="4999.A0A1Y1UBV9"/>
<dbReference type="Pfam" id="PF03901">
    <property type="entry name" value="Glyco_transf_22"/>
    <property type="match status" value="1"/>
</dbReference>
<comment type="subcellular location">
    <subcellularLocation>
        <location evidence="1 10">Endoplasmic reticulum membrane</location>
        <topology evidence="1 10">Multi-pass membrane protein</topology>
    </subcellularLocation>
</comment>
<dbReference type="GO" id="GO:0005789">
    <property type="term" value="C:endoplasmic reticulum membrane"/>
    <property type="evidence" value="ECO:0007669"/>
    <property type="project" value="UniProtKB-SubCell"/>
</dbReference>
<keyword evidence="6 10" id="KW-0256">Endoplasmic reticulum</keyword>
<evidence type="ECO:0000313" key="12">
    <source>
        <dbReference type="EMBL" id="ORX34966.1"/>
    </source>
</evidence>
<comment type="function">
    <text evidence="9">Mannosyltransferase involved in glycosylphosphatidylinositol-anchor biosynthesis. Transfers the third mannose to Man2-GlcN-acyl-PI during GPI precursor assembly.</text>
</comment>
<dbReference type="GeneID" id="33555379"/>
<dbReference type="PANTHER" id="PTHR22760:SF4">
    <property type="entry name" value="GPI MANNOSYLTRANSFERASE 3"/>
    <property type="match status" value="1"/>
</dbReference>
<evidence type="ECO:0000256" key="11">
    <source>
        <dbReference type="SAM" id="SignalP"/>
    </source>
</evidence>
<dbReference type="EMBL" id="NBSH01000012">
    <property type="protein sequence ID" value="ORX34966.1"/>
    <property type="molecule type" value="Genomic_DNA"/>
</dbReference>
<keyword evidence="13" id="KW-1185">Reference proteome</keyword>
<evidence type="ECO:0000256" key="8">
    <source>
        <dbReference type="ARBA" id="ARBA00023136"/>
    </source>
</evidence>
<evidence type="ECO:0000256" key="4">
    <source>
        <dbReference type="ARBA" id="ARBA00022679"/>
    </source>
</evidence>
<comment type="similarity">
    <text evidence="2">Belongs to the glycosyltransferase 22 family. PIGB subfamily.</text>
</comment>
<keyword evidence="3 10" id="KW-0328">Glycosyltransferase</keyword>
<protein>
    <recommendedName>
        <fullName evidence="10">Mannosyltransferase</fullName>
        <ecNumber evidence="10">2.4.1.-</ecNumber>
    </recommendedName>
</protein>
<dbReference type="AlphaFoldDB" id="A0A1Y1UBV9"/>
<dbReference type="InterPro" id="IPR005599">
    <property type="entry name" value="GPI_mannosylTrfase"/>
</dbReference>
<evidence type="ECO:0000256" key="6">
    <source>
        <dbReference type="ARBA" id="ARBA00022824"/>
    </source>
</evidence>
<evidence type="ECO:0000256" key="10">
    <source>
        <dbReference type="RuleBase" id="RU363075"/>
    </source>
</evidence>
<dbReference type="OrthoDB" id="416834at2759"/>
<gene>
    <name evidence="12" type="ORF">BD324DRAFT_582657</name>
</gene>
<dbReference type="RefSeq" id="XP_021869182.1">
    <property type="nucleotide sequence ID" value="XM_022013571.1"/>
</dbReference>
<evidence type="ECO:0000313" key="13">
    <source>
        <dbReference type="Proteomes" id="UP000193218"/>
    </source>
</evidence>
<dbReference type="EC" id="2.4.1.-" evidence="10"/>